<dbReference type="PANTHER" id="PTHR11863">
    <property type="entry name" value="STEROL DESATURASE"/>
    <property type="match status" value="1"/>
</dbReference>
<feature type="domain" description="Fatty acid hydroxylase" evidence="6">
    <location>
        <begin position="123"/>
        <end position="253"/>
    </location>
</feature>
<comment type="caution">
    <text evidence="7">The sequence shown here is derived from an EMBL/GenBank/DDBJ whole genome shotgun (WGS) entry which is preliminary data.</text>
</comment>
<gene>
    <name evidence="7" type="ORF">ACFOEK_03800</name>
</gene>
<dbReference type="Proteomes" id="UP001595476">
    <property type="component" value="Unassembled WGS sequence"/>
</dbReference>
<evidence type="ECO:0000313" key="8">
    <source>
        <dbReference type="Proteomes" id="UP001595476"/>
    </source>
</evidence>
<reference evidence="8" key="1">
    <citation type="journal article" date="2019" name="Int. J. Syst. Evol. Microbiol.">
        <title>The Global Catalogue of Microorganisms (GCM) 10K type strain sequencing project: providing services to taxonomists for standard genome sequencing and annotation.</title>
        <authorList>
            <consortium name="The Broad Institute Genomics Platform"/>
            <consortium name="The Broad Institute Genome Sequencing Center for Infectious Disease"/>
            <person name="Wu L."/>
            <person name="Ma J."/>
        </authorList>
    </citation>
    <scope>NUCLEOTIDE SEQUENCE [LARGE SCALE GENOMIC DNA]</scope>
    <source>
        <strain evidence="8">KCTC 52438</strain>
    </source>
</reference>
<feature type="transmembrane region" description="Helical" evidence="5">
    <location>
        <begin position="76"/>
        <end position="101"/>
    </location>
</feature>
<dbReference type="RefSeq" id="WP_386716388.1">
    <property type="nucleotide sequence ID" value="NZ_JBHRSZ010000002.1"/>
</dbReference>
<dbReference type="InterPro" id="IPR050307">
    <property type="entry name" value="Sterol_Desaturase_Related"/>
</dbReference>
<feature type="transmembrane region" description="Helical" evidence="5">
    <location>
        <begin position="35"/>
        <end position="55"/>
    </location>
</feature>
<dbReference type="Pfam" id="PF04116">
    <property type="entry name" value="FA_hydroxylase"/>
    <property type="match status" value="1"/>
</dbReference>
<evidence type="ECO:0000256" key="2">
    <source>
        <dbReference type="ARBA" id="ARBA00022692"/>
    </source>
</evidence>
<evidence type="ECO:0000256" key="5">
    <source>
        <dbReference type="SAM" id="Phobius"/>
    </source>
</evidence>
<evidence type="ECO:0000256" key="1">
    <source>
        <dbReference type="ARBA" id="ARBA00004370"/>
    </source>
</evidence>
<dbReference type="EC" id="1.-.-.-" evidence="7"/>
<dbReference type="EMBL" id="JBHRSZ010000002">
    <property type="protein sequence ID" value="MFC3150138.1"/>
    <property type="molecule type" value="Genomic_DNA"/>
</dbReference>
<organism evidence="7 8">
    <name type="scientific">Litoribrevibacter euphylliae</name>
    <dbReference type="NCBI Taxonomy" id="1834034"/>
    <lineage>
        <taxon>Bacteria</taxon>
        <taxon>Pseudomonadati</taxon>
        <taxon>Pseudomonadota</taxon>
        <taxon>Gammaproteobacteria</taxon>
        <taxon>Oceanospirillales</taxon>
        <taxon>Oceanospirillaceae</taxon>
        <taxon>Litoribrevibacter</taxon>
    </lineage>
</organism>
<name>A0ABV7H8B3_9GAMM</name>
<keyword evidence="8" id="KW-1185">Reference proteome</keyword>
<keyword evidence="4 5" id="KW-0472">Membrane</keyword>
<evidence type="ECO:0000259" key="6">
    <source>
        <dbReference type="Pfam" id="PF04116"/>
    </source>
</evidence>
<accession>A0ABV7H8B3</accession>
<evidence type="ECO:0000313" key="7">
    <source>
        <dbReference type="EMBL" id="MFC3150138.1"/>
    </source>
</evidence>
<evidence type="ECO:0000256" key="3">
    <source>
        <dbReference type="ARBA" id="ARBA00022989"/>
    </source>
</evidence>
<keyword evidence="2 5" id="KW-0812">Transmembrane</keyword>
<dbReference type="InterPro" id="IPR006694">
    <property type="entry name" value="Fatty_acid_hydroxylase"/>
</dbReference>
<protein>
    <submittedName>
        <fullName evidence="7">Sterol desaturase family protein</fullName>
        <ecNumber evidence="7">1.-.-.-</ecNumber>
    </submittedName>
</protein>
<feature type="transmembrane region" description="Helical" evidence="5">
    <location>
        <begin position="113"/>
        <end position="135"/>
    </location>
</feature>
<keyword evidence="7" id="KW-0560">Oxidoreductase</keyword>
<keyword evidence="3 5" id="KW-1133">Transmembrane helix</keyword>
<comment type="subcellular location">
    <subcellularLocation>
        <location evidence="1">Membrane</location>
    </subcellularLocation>
</comment>
<proteinExistence type="predicted"/>
<sequence length="282" mass="32510">MSTLDSASILATLLPAAWLNSYQDTLYVDLVVVTPLLSIAAFLIFALPWTLLAFFDPKSMQGFKIQQKPFQVRKYFLPNIARITVNTTILIALMTLLWPLFRHINTIHIGELPAWYLIIGQLIFFIILDDFLYYWMHRSMHQRWILKHIHGVHHRIKNTCALDGNYFHWVEFVATGLLALVPPLLVGAHLYVVYAWIIIRQFEAADGHSGYDIPYNPIKLIPCYHGAIYHDFHHAKFKGNFSGFLSYLDGWMGNTYIPSYLSYLSNRKKGLAPAEANENNPK</sequence>
<dbReference type="GO" id="GO:0016491">
    <property type="term" value="F:oxidoreductase activity"/>
    <property type="evidence" value="ECO:0007669"/>
    <property type="project" value="UniProtKB-KW"/>
</dbReference>
<evidence type="ECO:0000256" key="4">
    <source>
        <dbReference type="ARBA" id="ARBA00023136"/>
    </source>
</evidence>